<evidence type="ECO:0000313" key="1">
    <source>
        <dbReference type="EMBL" id="ALF17399.1"/>
    </source>
</evidence>
<reference evidence="2" key="1">
    <citation type="submission" date="2015-09" db="EMBL/GenBank/DDBJ databases">
        <authorList>
            <person name="Kook J.-K."/>
            <person name="Park S.-N."/>
            <person name="Lim Y.K."/>
            <person name="Jo E."/>
        </authorList>
    </citation>
    <scope>NUCLEOTIDE SEQUENCE [LARGE SCALE GENOMIC DNA]</scope>
    <source>
        <strain evidence="2">KCOM 1279</strain>
    </source>
</reference>
<dbReference type="AlphaFoldDB" id="A0A0M3URX8"/>
<dbReference type="EMBL" id="CP012713">
    <property type="protein sequence ID" value="ALF17399.1"/>
    <property type="molecule type" value="Genomic_DNA"/>
</dbReference>
<dbReference type="Proteomes" id="UP000063147">
    <property type="component" value="Chromosome"/>
</dbReference>
<gene>
    <name evidence="1" type="ORF">RN98_04150</name>
</gene>
<dbReference type="OrthoDB" id="9871654at2"/>
<organism evidence="1 2">
    <name type="scientific">Fusobacterium animalis</name>
    <dbReference type="NCBI Taxonomy" id="76859"/>
    <lineage>
        <taxon>Bacteria</taxon>
        <taxon>Fusobacteriati</taxon>
        <taxon>Fusobacteriota</taxon>
        <taxon>Fusobacteriia</taxon>
        <taxon>Fusobacteriales</taxon>
        <taxon>Fusobacteriaceae</taxon>
        <taxon>Fusobacterium</taxon>
    </lineage>
</organism>
<proteinExistence type="predicted"/>
<evidence type="ECO:0000313" key="2">
    <source>
        <dbReference type="Proteomes" id="UP000063147"/>
    </source>
</evidence>
<dbReference type="PATRIC" id="fig|76859.3.peg.817"/>
<accession>A0A0M3URX8</accession>
<sequence length="165" mass="19084">MDRGEIISETLLMLGENSIYNDNKSDMYKICEKMLDSVIDNIATSSAFLFNAITTKLTTVGQVDGENKFNLPVDCLNVLRCNKNYRLENEFIYSSESEIKIQYCRRIDFTEIPDNLFNLMVAMAARKMALAVNTYNNRLEIFDAEVTKLKNNIIAQQGFQYWEEE</sequence>
<protein>
    <submittedName>
        <fullName evidence="1">Uncharacterized protein</fullName>
    </submittedName>
</protein>
<name>A0A0M3URX8_9FUSO</name>
<dbReference type="RefSeq" id="WP_060675933.1">
    <property type="nucleotide sequence ID" value="NZ_CP012713.1"/>
</dbReference>